<comment type="caution">
    <text evidence="3">The sequence shown here is derived from an EMBL/GenBank/DDBJ whole genome shotgun (WGS) entry which is preliminary data.</text>
</comment>
<keyword evidence="2" id="KW-0472">Membrane</keyword>
<name>A0A482X6B4_LAOST</name>
<dbReference type="InParanoid" id="A0A482X6B4"/>
<protein>
    <submittedName>
        <fullName evidence="3">Uncharacterized protein</fullName>
    </submittedName>
</protein>
<gene>
    <name evidence="3" type="ORF">LSTR_LSTR000021</name>
</gene>
<evidence type="ECO:0000313" key="3">
    <source>
        <dbReference type="EMBL" id="RZF41307.1"/>
    </source>
</evidence>
<sequence>MSNDNKNLMKIRKGNLQHRNFKIPPEVPVPEKAEQKPRKFSIIKEILEVDMAITIPGFVVVVFVVWYSMGVWKSTDRYFRDEYKNHLKKEYEKNKYLKEEEINKLISERKGSDQTVEQDKTKSENEITNVQLEDKPVTNNYPYEPIGIGNKYDDKKVEDTRIASEDWEDDNTPRSHDNVCYADKDELCKLFIAQKSTEETSQNDYTDEEYCSMQSGSEEFCLP</sequence>
<proteinExistence type="predicted"/>
<feature type="coiled-coil region" evidence="1">
    <location>
        <begin position="80"/>
        <end position="108"/>
    </location>
</feature>
<evidence type="ECO:0000313" key="4">
    <source>
        <dbReference type="Proteomes" id="UP000291343"/>
    </source>
</evidence>
<accession>A0A482X6B4</accession>
<evidence type="ECO:0000256" key="1">
    <source>
        <dbReference type="SAM" id="Coils"/>
    </source>
</evidence>
<reference evidence="3 4" key="1">
    <citation type="journal article" date="2017" name="Gigascience">
        <title>Genome sequence of the small brown planthopper, Laodelphax striatellus.</title>
        <authorList>
            <person name="Zhu J."/>
            <person name="Jiang F."/>
            <person name="Wang X."/>
            <person name="Yang P."/>
            <person name="Bao Y."/>
            <person name="Zhao W."/>
            <person name="Wang W."/>
            <person name="Lu H."/>
            <person name="Wang Q."/>
            <person name="Cui N."/>
            <person name="Li J."/>
            <person name="Chen X."/>
            <person name="Luo L."/>
            <person name="Yu J."/>
            <person name="Kang L."/>
            <person name="Cui F."/>
        </authorList>
    </citation>
    <scope>NUCLEOTIDE SEQUENCE [LARGE SCALE GENOMIC DNA]</scope>
    <source>
        <strain evidence="3">Lst14</strain>
    </source>
</reference>
<keyword evidence="2" id="KW-1133">Transmembrane helix</keyword>
<keyword evidence="1" id="KW-0175">Coiled coil</keyword>
<dbReference type="Proteomes" id="UP000291343">
    <property type="component" value="Unassembled WGS sequence"/>
</dbReference>
<dbReference type="EMBL" id="QKKF02016774">
    <property type="protein sequence ID" value="RZF41307.1"/>
    <property type="molecule type" value="Genomic_DNA"/>
</dbReference>
<evidence type="ECO:0000256" key="2">
    <source>
        <dbReference type="SAM" id="Phobius"/>
    </source>
</evidence>
<keyword evidence="2" id="KW-0812">Transmembrane</keyword>
<keyword evidence="4" id="KW-1185">Reference proteome</keyword>
<organism evidence="3 4">
    <name type="scientific">Laodelphax striatellus</name>
    <name type="common">Small brown planthopper</name>
    <name type="synonym">Delphax striatella</name>
    <dbReference type="NCBI Taxonomy" id="195883"/>
    <lineage>
        <taxon>Eukaryota</taxon>
        <taxon>Metazoa</taxon>
        <taxon>Ecdysozoa</taxon>
        <taxon>Arthropoda</taxon>
        <taxon>Hexapoda</taxon>
        <taxon>Insecta</taxon>
        <taxon>Pterygota</taxon>
        <taxon>Neoptera</taxon>
        <taxon>Paraneoptera</taxon>
        <taxon>Hemiptera</taxon>
        <taxon>Auchenorrhyncha</taxon>
        <taxon>Fulgoroidea</taxon>
        <taxon>Delphacidae</taxon>
        <taxon>Criomorphinae</taxon>
        <taxon>Laodelphax</taxon>
    </lineage>
</organism>
<dbReference type="AlphaFoldDB" id="A0A482X6B4"/>
<feature type="transmembrane region" description="Helical" evidence="2">
    <location>
        <begin position="46"/>
        <end position="69"/>
    </location>
</feature>